<dbReference type="AlphaFoldDB" id="A0A376TV53"/>
<name>A0A376TV53_ECOLX</name>
<reference evidence="1 2" key="1">
    <citation type="submission" date="2018-06" db="EMBL/GenBank/DDBJ databases">
        <authorList>
            <consortium name="Pathogen Informatics"/>
            <person name="Doyle S."/>
        </authorList>
    </citation>
    <scope>NUCLEOTIDE SEQUENCE [LARGE SCALE GENOMIC DNA]</scope>
    <source>
        <strain evidence="1 2">NCTC8985</strain>
    </source>
</reference>
<protein>
    <submittedName>
        <fullName evidence="1">Tail E family protein</fullName>
    </submittedName>
</protein>
<evidence type="ECO:0000313" key="2">
    <source>
        <dbReference type="Proteomes" id="UP000254405"/>
    </source>
</evidence>
<dbReference type="Proteomes" id="UP000254405">
    <property type="component" value="Unassembled WGS sequence"/>
</dbReference>
<evidence type="ECO:0000313" key="1">
    <source>
        <dbReference type="EMBL" id="STI80591.1"/>
    </source>
</evidence>
<gene>
    <name evidence="1" type="ORF">NCTC8985_06025</name>
</gene>
<accession>A0A376TV53</accession>
<sequence>MSDKQTEKTIQLDTPIMRGKTEITEIVLA</sequence>
<dbReference type="EMBL" id="UGCO01000001">
    <property type="protein sequence ID" value="STI80591.1"/>
    <property type="molecule type" value="Genomic_DNA"/>
</dbReference>
<organism evidence="1 2">
    <name type="scientific">Escherichia coli</name>
    <dbReference type="NCBI Taxonomy" id="562"/>
    <lineage>
        <taxon>Bacteria</taxon>
        <taxon>Pseudomonadati</taxon>
        <taxon>Pseudomonadota</taxon>
        <taxon>Gammaproteobacteria</taxon>
        <taxon>Enterobacterales</taxon>
        <taxon>Enterobacteriaceae</taxon>
        <taxon>Escherichia</taxon>
    </lineage>
</organism>
<proteinExistence type="predicted"/>